<proteinExistence type="predicted"/>
<feature type="compositionally biased region" description="Acidic residues" evidence="1">
    <location>
        <begin position="55"/>
        <end position="67"/>
    </location>
</feature>
<organism evidence="2 3">
    <name type="scientific">Leucobacter iarius</name>
    <dbReference type="NCBI Taxonomy" id="333963"/>
    <lineage>
        <taxon>Bacteria</taxon>
        <taxon>Bacillati</taxon>
        <taxon>Actinomycetota</taxon>
        <taxon>Actinomycetes</taxon>
        <taxon>Micrococcales</taxon>
        <taxon>Microbacteriaceae</taxon>
        <taxon>Leucobacter</taxon>
    </lineage>
</organism>
<accession>A0ABP4XZ68</accession>
<dbReference type="Pfam" id="PF11228">
    <property type="entry name" value="DUF3027"/>
    <property type="match status" value="1"/>
</dbReference>
<protein>
    <recommendedName>
        <fullName evidence="4">DUF3027 family protein</fullName>
    </recommendedName>
</protein>
<gene>
    <name evidence="2" type="ORF">GCM10009768_27270</name>
</gene>
<dbReference type="EMBL" id="BAAAOB010000004">
    <property type="protein sequence ID" value="GAA1796802.1"/>
    <property type="molecule type" value="Genomic_DNA"/>
</dbReference>
<comment type="caution">
    <text evidence="2">The sequence shown here is derived from an EMBL/GenBank/DDBJ whole genome shotgun (WGS) entry which is preliminary data.</text>
</comment>
<feature type="region of interest" description="Disordered" evidence="1">
    <location>
        <begin position="18"/>
        <end position="75"/>
    </location>
</feature>
<feature type="region of interest" description="Disordered" evidence="1">
    <location>
        <begin position="178"/>
        <end position="284"/>
    </location>
</feature>
<feature type="compositionally biased region" description="Low complexity" evidence="1">
    <location>
        <begin position="18"/>
        <end position="50"/>
    </location>
</feature>
<evidence type="ECO:0008006" key="4">
    <source>
        <dbReference type="Google" id="ProtNLM"/>
    </source>
</evidence>
<sequence>MSDLEPTTEESVEAVAAVEAGARSETVEAPAIDPEAAVEPVEPAVEAEPASGDEPAVDAEPAEDPEPVTEVPEAPIEPDPVLLAARDRAREALAEITDPKTIGADEGHEVHGEHVLSLFFECRLAGYPGWHWTATLARVDENSEINVLEVELLPGAGAVVAPEWVPWSDRLAQYRETQAKQAADEAAAAEDAAEELAEEDELDPEQDPMENDFSDFDDEIDGVDLESDEDDKDSDDEDDAGFDDDDLDDDEDEDEDDEFDHLDDDSDHDIETLTGIADGSDDEE</sequence>
<dbReference type="Proteomes" id="UP001500851">
    <property type="component" value="Unassembled WGS sequence"/>
</dbReference>
<dbReference type="RefSeq" id="WP_344033078.1">
    <property type="nucleotide sequence ID" value="NZ_BAAAOB010000004.1"/>
</dbReference>
<evidence type="ECO:0000313" key="2">
    <source>
        <dbReference type="EMBL" id="GAA1796802.1"/>
    </source>
</evidence>
<feature type="compositionally biased region" description="Acidic residues" evidence="1">
    <location>
        <begin position="187"/>
        <end position="268"/>
    </location>
</feature>
<name>A0ABP4XZ68_9MICO</name>
<evidence type="ECO:0000256" key="1">
    <source>
        <dbReference type="SAM" id="MobiDB-lite"/>
    </source>
</evidence>
<keyword evidence="3" id="KW-1185">Reference proteome</keyword>
<evidence type="ECO:0000313" key="3">
    <source>
        <dbReference type="Proteomes" id="UP001500851"/>
    </source>
</evidence>
<reference evidence="3" key="1">
    <citation type="journal article" date="2019" name="Int. J. Syst. Evol. Microbiol.">
        <title>The Global Catalogue of Microorganisms (GCM) 10K type strain sequencing project: providing services to taxonomists for standard genome sequencing and annotation.</title>
        <authorList>
            <consortium name="The Broad Institute Genomics Platform"/>
            <consortium name="The Broad Institute Genome Sequencing Center for Infectious Disease"/>
            <person name="Wu L."/>
            <person name="Ma J."/>
        </authorList>
    </citation>
    <scope>NUCLEOTIDE SEQUENCE [LARGE SCALE GENOMIC DNA]</scope>
    <source>
        <strain evidence="3">JCM 14736</strain>
    </source>
</reference>
<dbReference type="InterPro" id="IPR021391">
    <property type="entry name" value="DUF3027"/>
</dbReference>